<keyword evidence="3" id="KW-1185">Reference proteome</keyword>
<feature type="region of interest" description="Disordered" evidence="1">
    <location>
        <begin position="1"/>
        <end position="37"/>
    </location>
</feature>
<dbReference type="Proteomes" id="UP001187734">
    <property type="component" value="Unassembled WGS sequence"/>
</dbReference>
<sequence length="117" mass="13118">MGVGKRDGMEGRAYGVSTLNKEERTGNSSVVSSNSPQRLKDARNFCYQAYPFAFIRPASRAYGLEQSLDPTVWIGYVMAMPGYQSNNRRWQEGDEEKILDEIGCWLPLARSPPHGCP</sequence>
<gene>
    <name evidence="2" type="ORF">FTOL_04606</name>
</gene>
<evidence type="ECO:0000256" key="1">
    <source>
        <dbReference type="SAM" id="MobiDB-lite"/>
    </source>
</evidence>
<dbReference type="EMBL" id="ONZP01000141">
    <property type="protein sequence ID" value="SPJ74875.1"/>
    <property type="molecule type" value="Genomic_DNA"/>
</dbReference>
<comment type="caution">
    <text evidence="2">The sequence shown here is derived from an EMBL/GenBank/DDBJ whole genome shotgun (WGS) entry which is preliminary data.</text>
</comment>
<organism evidence="2 3">
    <name type="scientific">Fusarium torulosum</name>
    <dbReference type="NCBI Taxonomy" id="33205"/>
    <lineage>
        <taxon>Eukaryota</taxon>
        <taxon>Fungi</taxon>
        <taxon>Dikarya</taxon>
        <taxon>Ascomycota</taxon>
        <taxon>Pezizomycotina</taxon>
        <taxon>Sordariomycetes</taxon>
        <taxon>Hypocreomycetidae</taxon>
        <taxon>Hypocreales</taxon>
        <taxon>Nectriaceae</taxon>
        <taxon>Fusarium</taxon>
    </lineage>
</organism>
<feature type="compositionally biased region" description="Polar residues" evidence="1">
    <location>
        <begin position="26"/>
        <end position="37"/>
    </location>
</feature>
<dbReference type="AlphaFoldDB" id="A0AAE8M630"/>
<reference evidence="2" key="1">
    <citation type="submission" date="2018-03" db="EMBL/GenBank/DDBJ databases">
        <authorList>
            <person name="Guldener U."/>
        </authorList>
    </citation>
    <scope>NUCLEOTIDE SEQUENCE</scope>
</reference>
<proteinExistence type="predicted"/>
<evidence type="ECO:0000313" key="3">
    <source>
        <dbReference type="Proteomes" id="UP001187734"/>
    </source>
</evidence>
<feature type="compositionally biased region" description="Basic and acidic residues" evidence="1">
    <location>
        <begin position="1"/>
        <end position="10"/>
    </location>
</feature>
<name>A0AAE8M630_9HYPO</name>
<accession>A0AAE8M630</accession>
<protein>
    <submittedName>
        <fullName evidence="2">Uncharacterized protein</fullName>
    </submittedName>
</protein>
<evidence type="ECO:0000313" key="2">
    <source>
        <dbReference type="EMBL" id="SPJ74875.1"/>
    </source>
</evidence>